<dbReference type="InterPro" id="IPR000644">
    <property type="entry name" value="CBS_dom"/>
</dbReference>
<dbReference type="SUPFAM" id="SSF54631">
    <property type="entry name" value="CBS-domain pair"/>
    <property type="match status" value="1"/>
</dbReference>
<keyword evidence="4" id="KW-1185">Reference proteome</keyword>
<keyword evidence="1" id="KW-0129">CBS domain</keyword>
<proteinExistence type="predicted"/>
<gene>
    <name evidence="3" type="ORF">NU887_10360</name>
</gene>
<reference evidence="3" key="1">
    <citation type="submission" date="2022-08" db="EMBL/GenBank/DDBJ databases">
        <authorList>
            <person name="Zhang D."/>
        </authorList>
    </citation>
    <scope>NUCLEOTIDE SEQUENCE</scope>
    <source>
        <strain evidence="3">XJ19-11</strain>
    </source>
</reference>
<organism evidence="3 4">
    <name type="scientific">Aquiflexum gelatinilyticum</name>
    <dbReference type="NCBI Taxonomy" id="2961943"/>
    <lineage>
        <taxon>Bacteria</taxon>
        <taxon>Pseudomonadati</taxon>
        <taxon>Bacteroidota</taxon>
        <taxon>Cytophagia</taxon>
        <taxon>Cytophagales</taxon>
        <taxon>Cyclobacteriaceae</taxon>
        <taxon>Aquiflexum</taxon>
    </lineage>
</organism>
<evidence type="ECO:0000313" key="4">
    <source>
        <dbReference type="Proteomes" id="UP001142175"/>
    </source>
</evidence>
<name>A0A9X2SYP8_9BACT</name>
<evidence type="ECO:0000256" key="1">
    <source>
        <dbReference type="PROSITE-ProRule" id="PRU00703"/>
    </source>
</evidence>
<evidence type="ECO:0000259" key="2">
    <source>
        <dbReference type="PROSITE" id="PS51371"/>
    </source>
</evidence>
<comment type="caution">
    <text evidence="3">The sequence shown here is derived from an EMBL/GenBank/DDBJ whole genome shotgun (WGS) entry which is preliminary data.</text>
</comment>
<sequence>MEMSNADRFLEAFNAIENFLRRNLEARNFISYFNLVDDMSETNLIVRQYRDQLRLFGNLRNAIIHSERKQGKPVADPREDVVLEIEKISAILMNPPLVSQHFLTSVYAVSPDDSLVTVLQTLVEKDFCQAPIIQDGFILGLINFEAIARWMAELTKTEEPLKLFKDSYVKDIITKTLKLKNYRIIKKETDFVTAREYFVESLGNPHPAEALLITENGRRDEPVIGIITISEDLEKIIEVLRR</sequence>
<dbReference type="EMBL" id="JANSUY010000007">
    <property type="protein sequence ID" value="MCR9015439.1"/>
    <property type="molecule type" value="Genomic_DNA"/>
</dbReference>
<evidence type="ECO:0000313" key="3">
    <source>
        <dbReference type="EMBL" id="MCR9015439.1"/>
    </source>
</evidence>
<dbReference type="Proteomes" id="UP001142175">
    <property type="component" value="Unassembled WGS sequence"/>
</dbReference>
<dbReference type="AlphaFoldDB" id="A0A9X2SYP8"/>
<feature type="domain" description="CBS" evidence="2">
    <location>
        <begin position="102"/>
        <end position="157"/>
    </location>
</feature>
<protein>
    <submittedName>
        <fullName evidence="3">CBS domain-containing protein</fullName>
    </submittedName>
</protein>
<dbReference type="InterPro" id="IPR046342">
    <property type="entry name" value="CBS_dom_sf"/>
</dbReference>
<dbReference type="RefSeq" id="WP_258423297.1">
    <property type="nucleotide sequence ID" value="NZ_JANSUY010000007.1"/>
</dbReference>
<dbReference type="Gene3D" id="3.10.580.10">
    <property type="entry name" value="CBS-domain"/>
    <property type="match status" value="1"/>
</dbReference>
<dbReference type="Pfam" id="PF00571">
    <property type="entry name" value="CBS"/>
    <property type="match status" value="1"/>
</dbReference>
<dbReference type="PROSITE" id="PS51371">
    <property type="entry name" value="CBS"/>
    <property type="match status" value="1"/>
</dbReference>
<accession>A0A9X2SYP8</accession>